<feature type="non-terminal residue" evidence="1">
    <location>
        <position position="171"/>
    </location>
</feature>
<keyword evidence="2" id="KW-1185">Reference proteome</keyword>
<proteinExistence type="predicted"/>
<dbReference type="AlphaFoldDB" id="A0A9N9IQ59"/>
<dbReference type="EMBL" id="CAJVQA010016609">
    <property type="protein sequence ID" value="CAG8744067.1"/>
    <property type="molecule type" value="Genomic_DNA"/>
</dbReference>
<name>A0A9N9IQ59_9GLOM</name>
<dbReference type="Proteomes" id="UP000789759">
    <property type="component" value="Unassembled WGS sequence"/>
</dbReference>
<dbReference type="OrthoDB" id="2445596at2759"/>
<evidence type="ECO:0000313" key="2">
    <source>
        <dbReference type="Proteomes" id="UP000789759"/>
    </source>
</evidence>
<organism evidence="1 2">
    <name type="scientific">Cetraspora pellucida</name>
    <dbReference type="NCBI Taxonomy" id="1433469"/>
    <lineage>
        <taxon>Eukaryota</taxon>
        <taxon>Fungi</taxon>
        <taxon>Fungi incertae sedis</taxon>
        <taxon>Mucoromycota</taxon>
        <taxon>Glomeromycotina</taxon>
        <taxon>Glomeromycetes</taxon>
        <taxon>Diversisporales</taxon>
        <taxon>Gigasporaceae</taxon>
        <taxon>Cetraspora</taxon>
    </lineage>
</organism>
<comment type="caution">
    <text evidence="1">The sequence shown here is derived from an EMBL/GenBank/DDBJ whole genome shotgun (WGS) entry which is preliminary data.</text>
</comment>
<protein>
    <submittedName>
        <fullName evidence="1">16387_t:CDS:1</fullName>
    </submittedName>
</protein>
<accession>A0A9N9IQ59</accession>
<reference evidence="1" key="1">
    <citation type="submission" date="2021-06" db="EMBL/GenBank/DDBJ databases">
        <authorList>
            <person name="Kallberg Y."/>
            <person name="Tangrot J."/>
            <person name="Rosling A."/>
        </authorList>
    </citation>
    <scope>NUCLEOTIDE SEQUENCE</scope>
    <source>
        <strain evidence="1">FL966</strain>
    </source>
</reference>
<gene>
    <name evidence="1" type="ORF">CPELLU_LOCUS14260</name>
</gene>
<sequence length="171" mass="19573">IAILVKLKTIQSTTAIGYVSDAWSAVDDNIIINYEANLLENNELDTLLDEFSREDDYSTALTSAVVDFFNDVDQTIATEKVLMDQQIITLVQNKDNIIEDDQEDSDKEPSEISTQVAYNALKTWLSFFEQQESSDFDMKDIKILNKYSKIMSRILSDSKKQSSIIDYFQKI</sequence>
<evidence type="ECO:0000313" key="1">
    <source>
        <dbReference type="EMBL" id="CAG8744067.1"/>
    </source>
</evidence>